<dbReference type="GO" id="GO:0032259">
    <property type="term" value="P:methylation"/>
    <property type="evidence" value="ECO:0007669"/>
    <property type="project" value="UniProtKB-KW"/>
</dbReference>
<evidence type="ECO:0000256" key="5">
    <source>
        <dbReference type="ARBA" id="ARBA00022691"/>
    </source>
</evidence>
<accession>A0A1J5MTJ4</accession>
<dbReference type="Proteomes" id="UP000181901">
    <property type="component" value="Unassembled WGS sequence"/>
</dbReference>
<feature type="domain" description="DNA methylase N-4/N-6" evidence="7">
    <location>
        <begin position="40"/>
        <end position="225"/>
    </location>
</feature>
<dbReference type="InterPro" id="IPR002941">
    <property type="entry name" value="DNA_methylase_N4/N6"/>
</dbReference>
<evidence type="ECO:0000256" key="6">
    <source>
        <dbReference type="ARBA" id="ARBA00047942"/>
    </source>
</evidence>
<comment type="catalytic activity">
    <reaction evidence="6">
        <text>a 2'-deoxyadenosine in DNA + S-adenosyl-L-methionine = an N(6)-methyl-2'-deoxyadenosine in DNA + S-adenosyl-L-homocysteine + H(+)</text>
        <dbReference type="Rhea" id="RHEA:15197"/>
        <dbReference type="Rhea" id="RHEA-COMP:12418"/>
        <dbReference type="Rhea" id="RHEA-COMP:12419"/>
        <dbReference type="ChEBI" id="CHEBI:15378"/>
        <dbReference type="ChEBI" id="CHEBI:57856"/>
        <dbReference type="ChEBI" id="CHEBI:59789"/>
        <dbReference type="ChEBI" id="CHEBI:90615"/>
        <dbReference type="ChEBI" id="CHEBI:90616"/>
        <dbReference type="EC" id="2.1.1.72"/>
    </reaction>
</comment>
<dbReference type="OrthoDB" id="7806498at2"/>
<evidence type="ECO:0000313" key="8">
    <source>
        <dbReference type="EMBL" id="OIQ49942.1"/>
    </source>
</evidence>
<dbReference type="InterPro" id="IPR002052">
    <property type="entry name" value="DNA_methylase_N6_adenine_CS"/>
</dbReference>
<gene>
    <name evidence="8" type="primary">yhdJ</name>
    <name evidence="8" type="ORF">BerOc1_01870</name>
</gene>
<dbReference type="GO" id="GO:0009007">
    <property type="term" value="F:site-specific DNA-methyltransferase (adenine-specific) activity"/>
    <property type="evidence" value="ECO:0007669"/>
    <property type="project" value="UniProtKB-EC"/>
</dbReference>
<reference evidence="8 9" key="1">
    <citation type="submission" date="2015-09" db="EMBL/GenBank/DDBJ databases">
        <title>Genome of Desulfovibrio dechloracetivorans BerOc1, a mercury methylating strain isolated from highly hydrocarbons and metals contaminated coastal sediments.</title>
        <authorList>
            <person name="Goni Urriza M."/>
            <person name="Gassie C."/>
            <person name="Bouchez O."/>
            <person name="Klopp C."/>
            <person name="Ranchou-Peyruse A."/>
            <person name="Remy G."/>
        </authorList>
    </citation>
    <scope>NUCLEOTIDE SEQUENCE [LARGE SCALE GENOMIC DNA]</scope>
    <source>
        <strain evidence="8 9">BerOc1</strain>
    </source>
</reference>
<keyword evidence="4 8" id="KW-0808">Transferase</keyword>
<evidence type="ECO:0000256" key="2">
    <source>
        <dbReference type="ARBA" id="ARBA00011900"/>
    </source>
</evidence>
<dbReference type="PRINTS" id="PR00506">
    <property type="entry name" value="D21N6MTFRASE"/>
</dbReference>
<evidence type="ECO:0000256" key="1">
    <source>
        <dbReference type="ARBA" id="ARBA00006594"/>
    </source>
</evidence>
<evidence type="ECO:0000256" key="3">
    <source>
        <dbReference type="ARBA" id="ARBA00022603"/>
    </source>
</evidence>
<dbReference type="Gene3D" id="3.40.50.150">
    <property type="entry name" value="Vaccinia Virus protein VP39"/>
    <property type="match status" value="1"/>
</dbReference>
<dbReference type="InterPro" id="IPR029063">
    <property type="entry name" value="SAM-dependent_MTases_sf"/>
</dbReference>
<dbReference type="EC" id="2.1.1.72" evidence="2"/>
<name>A0A1J5MTJ4_9BACT</name>
<dbReference type="REBASE" id="177965">
    <property type="entry name" value="M.DspOc1ORF1870P"/>
</dbReference>
<dbReference type="EMBL" id="LKAQ01000004">
    <property type="protein sequence ID" value="OIQ49942.1"/>
    <property type="molecule type" value="Genomic_DNA"/>
</dbReference>
<evidence type="ECO:0000256" key="4">
    <source>
        <dbReference type="ARBA" id="ARBA00022679"/>
    </source>
</evidence>
<dbReference type="GO" id="GO:0008170">
    <property type="term" value="F:N-methyltransferase activity"/>
    <property type="evidence" value="ECO:0007669"/>
    <property type="project" value="InterPro"/>
</dbReference>
<dbReference type="SUPFAM" id="SSF53335">
    <property type="entry name" value="S-adenosyl-L-methionine-dependent methyltransferases"/>
    <property type="match status" value="1"/>
</dbReference>
<dbReference type="InterPro" id="IPR002295">
    <property type="entry name" value="N4/N6-MTase_EcoPI_Mod-like"/>
</dbReference>
<dbReference type="Pfam" id="PF01555">
    <property type="entry name" value="N6_N4_Mtase"/>
    <property type="match status" value="1"/>
</dbReference>
<comment type="caution">
    <text evidence="8">The sequence shown here is derived from an EMBL/GenBank/DDBJ whole genome shotgun (WGS) entry which is preliminary data.</text>
</comment>
<evidence type="ECO:0000259" key="7">
    <source>
        <dbReference type="Pfam" id="PF01555"/>
    </source>
</evidence>
<keyword evidence="5" id="KW-0949">S-adenosyl-L-methionine</keyword>
<protein>
    <recommendedName>
        <fullName evidence="2">site-specific DNA-methyltransferase (adenine-specific)</fullName>
        <ecNumber evidence="2">2.1.1.72</ecNumber>
    </recommendedName>
</protein>
<dbReference type="AlphaFoldDB" id="A0A1J5MTJ4"/>
<proteinExistence type="inferred from homology"/>
<keyword evidence="3 8" id="KW-0489">Methyltransferase</keyword>
<evidence type="ECO:0000313" key="9">
    <source>
        <dbReference type="Proteomes" id="UP000181901"/>
    </source>
</evidence>
<organism evidence="8 9">
    <name type="scientific">Pseudodesulfovibrio hydrargyri</name>
    <dbReference type="NCBI Taxonomy" id="2125990"/>
    <lineage>
        <taxon>Bacteria</taxon>
        <taxon>Pseudomonadati</taxon>
        <taxon>Thermodesulfobacteriota</taxon>
        <taxon>Desulfovibrionia</taxon>
        <taxon>Desulfovibrionales</taxon>
        <taxon>Desulfovibrionaceae</taxon>
    </lineage>
</organism>
<dbReference type="RefSeq" id="WP_071545419.1">
    <property type="nucleotide sequence ID" value="NZ_LKAQ01000004.1"/>
</dbReference>
<dbReference type="PROSITE" id="PS00092">
    <property type="entry name" value="N6_MTASE"/>
    <property type="match status" value="1"/>
</dbReference>
<dbReference type="GO" id="GO:0003677">
    <property type="term" value="F:DNA binding"/>
    <property type="evidence" value="ECO:0007669"/>
    <property type="project" value="InterPro"/>
</dbReference>
<comment type="similarity">
    <text evidence="1">Belongs to the N(4)/N(6)-methyltransferase family.</text>
</comment>
<sequence length="242" mass="27713">MIDLRKQDHLGVTSSSKDGDIHNKDAFLFLGNCPAHRYEAIITDPPYEIGIAGKDWDCKKLRIDVLAYQFHRVLKPGGNVFVFCSDFQFGDWYRELSRYFTRLRKYAWCKPDSRGTNKGMFQESFELGLHVCSENAYFDMEDRYKNYVVAGKTSGNERMMPDPDEEWSTKKGEKTLHPTQKKLSVIETLVTALSKKGDTILDPFAGTGTLGVAAKNLGRKFEMVEYGFRNHIAAWDRILGEE</sequence>
<keyword evidence="9" id="KW-1185">Reference proteome</keyword>